<dbReference type="OrthoDB" id="5795902at2759"/>
<keyword evidence="2" id="KW-0863">Zinc-finger</keyword>
<dbReference type="InterPro" id="IPR003126">
    <property type="entry name" value="Znf_UBR"/>
</dbReference>
<dbReference type="PANTHER" id="PTHR13513">
    <property type="entry name" value="E3 UBIQUITIN-PROTEIN LIGASE UBR7"/>
    <property type="match status" value="1"/>
</dbReference>
<dbReference type="InterPro" id="IPR011011">
    <property type="entry name" value="Znf_FYVE_PHD"/>
</dbReference>
<feature type="region of interest" description="Disordered" evidence="4">
    <location>
        <begin position="276"/>
        <end position="378"/>
    </location>
</feature>
<gene>
    <name evidence="6" type="ORF">EHS25_009549</name>
</gene>
<keyword evidence="7" id="KW-1185">Reference proteome</keyword>
<protein>
    <recommendedName>
        <fullName evidence="5">UBR-type domain-containing protein</fullName>
    </recommendedName>
</protein>
<reference evidence="6 7" key="1">
    <citation type="submission" date="2018-11" db="EMBL/GenBank/DDBJ databases">
        <title>Genome sequence of Saitozyma podzolica DSM 27192.</title>
        <authorList>
            <person name="Aliyu H."/>
            <person name="Gorte O."/>
            <person name="Ochsenreither K."/>
        </authorList>
    </citation>
    <scope>NUCLEOTIDE SEQUENCE [LARGE SCALE GENOMIC DNA]</scope>
    <source>
        <strain evidence="6 7">DSM 27192</strain>
    </source>
</reference>
<evidence type="ECO:0000256" key="3">
    <source>
        <dbReference type="ARBA" id="ARBA00022833"/>
    </source>
</evidence>
<dbReference type="STRING" id="1890683.A0A427YJI2"/>
<feature type="domain" description="UBR-type" evidence="5">
    <location>
        <begin position="24"/>
        <end position="89"/>
    </location>
</feature>
<dbReference type="SMART" id="SM00396">
    <property type="entry name" value="ZnF_UBR1"/>
    <property type="match status" value="1"/>
</dbReference>
<comment type="caution">
    <text evidence="6">The sequence shown here is derived from an EMBL/GenBank/DDBJ whole genome shotgun (WGS) entry which is preliminary data.</text>
</comment>
<evidence type="ECO:0000259" key="5">
    <source>
        <dbReference type="SMART" id="SM00396"/>
    </source>
</evidence>
<dbReference type="EMBL" id="RSCD01000008">
    <property type="protein sequence ID" value="RSH91250.1"/>
    <property type="molecule type" value="Genomic_DNA"/>
</dbReference>
<organism evidence="6 7">
    <name type="scientific">Saitozyma podzolica</name>
    <dbReference type="NCBI Taxonomy" id="1890683"/>
    <lineage>
        <taxon>Eukaryota</taxon>
        <taxon>Fungi</taxon>
        <taxon>Dikarya</taxon>
        <taxon>Basidiomycota</taxon>
        <taxon>Agaricomycotina</taxon>
        <taxon>Tremellomycetes</taxon>
        <taxon>Tremellales</taxon>
        <taxon>Trimorphomycetaceae</taxon>
        <taxon>Saitozyma</taxon>
    </lineage>
</organism>
<dbReference type="CDD" id="cd19677">
    <property type="entry name" value="UBR-box_UBR7"/>
    <property type="match status" value="1"/>
</dbReference>
<feature type="compositionally biased region" description="Acidic residues" evidence="4">
    <location>
        <begin position="216"/>
        <end position="226"/>
    </location>
</feature>
<dbReference type="Proteomes" id="UP000279259">
    <property type="component" value="Unassembled WGS sequence"/>
</dbReference>
<proteinExistence type="predicted"/>
<dbReference type="InterPro" id="IPR013083">
    <property type="entry name" value="Znf_RING/FYVE/PHD"/>
</dbReference>
<keyword evidence="1" id="KW-0479">Metal-binding</keyword>
<evidence type="ECO:0000256" key="2">
    <source>
        <dbReference type="ARBA" id="ARBA00022771"/>
    </source>
</evidence>
<dbReference type="Gene3D" id="3.30.40.10">
    <property type="entry name" value="Zinc/RING finger domain, C3HC4 (zinc finger)"/>
    <property type="match status" value="1"/>
</dbReference>
<evidence type="ECO:0000256" key="4">
    <source>
        <dbReference type="SAM" id="MobiDB-lite"/>
    </source>
</evidence>
<evidence type="ECO:0000313" key="7">
    <source>
        <dbReference type="Proteomes" id="UP000279259"/>
    </source>
</evidence>
<evidence type="ECO:0000313" key="6">
    <source>
        <dbReference type="EMBL" id="RSH91250.1"/>
    </source>
</evidence>
<evidence type="ECO:0000256" key="1">
    <source>
        <dbReference type="ARBA" id="ARBA00022723"/>
    </source>
</evidence>
<feature type="compositionally biased region" description="Basic and acidic residues" evidence="4">
    <location>
        <begin position="350"/>
        <end position="359"/>
    </location>
</feature>
<accession>A0A427YJI2</accession>
<feature type="compositionally biased region" description="Low complexity" evidence="4">
    <location>
        <begin position="204"/>
        <end position="215"/>
    </location>
</feature>
<feature type="compositionally biased region" description="Basic and acidic residues" evidence="4">
    <location>
        <begin position="293"/>
        <end position="307"/>
    </location>
</feature>
<feature type="region of interest" description="Disordered" evidence="4">
    <location>
        <begin position="196"/>
        <end position="230"/>
    </location>
</feature>
<dbReference type="AlphaFoldDB" id="A0A427YJI2"/>
<sequence length="511" mass="55858">MQSLLETQDRMAEEAREVMPYSFDECTYPKGYLRQAVWSCIDCGEKGVCYGCSISCHAEHKLVELWTKRSFRCDCPTTPATASATEDDSESLPKIEAGTSSSPSRPSRGRRCTLHPADQQPQSANEHNVYSKNFKGEFCRCGRAYDPETEEEAMLNCIACEDWLHETCLNLRPTKSGPGPATSTSHFKSDNAAPIAAQAEGESAEQPAATAAAAAAEDDDEDEEQDVLIPSESYDGLICASCVRSHPLLRDKAGTEGWMIIEPNEDGEGGFRVVGRREETTTTTTTTTTKNQGETDGKRDEQVRVDEQGVMVDEQGVKGDDQGVKSERTEELDSVTSMMELGGPLAADESGGKRSRSAEAEAAESDTQAKRPKLENNGEVEATAAAAVAKATTTIPWKWKGKGDVFLAYGVREALKNELDAETIKGLPFPLEDAEVYEPPKDDDKEETLDEVTSRVVDALPRVQAIEALHGYQTMTDGLKRMLASRMQAGQAVRREDIESFFADLREGKAH</sequence>
<dbReference type="GO" id="GO:0008270">
    <property type="term" value="F:zinc ion binding"/>
    <property type="evidence" value="ECO:0007669"/>
    <property type="project" value="UniProtKB-KW"/>
</dbReference>
<dbReference type="InterPro" id="IPR047506">
    <property type="entry name" value="UBR7-like_UBR-box"/>
</dbReference>
<dbReference type="SUPFAM" id="SSF57903">
    <property type="entry name" value="FYVE/PHD zinc finger"/>
    <property type="match status" value="1"/>
</dbReference>
<dbReference type="InterPro" id="IPR040204">
    <property type="entry name" value="UBR7"/>
</dbReference>
<keyword evidence="3" id="KW-0862">Zinc</keyword>
<feature type="compositionally biased region" description="Basic and acidic residues" evidence="4">
    <location>
        <begin position="367"/>
        <end position="376"/>
    </location>
</feature>
<dbReference type="GO" id="GO:0061630">
    <property type="term" value="F:ubiquitin protein ligase activity"/>
    <property type="evidence" value="ECO:0007669"/>
    <property type="project" value="InterPro"/>
</dbReference>
<feature type="compositionally biased region" description="Basic and acidic residues" evidence="4">
    <location>
        <begin position="315"/>
        <end position="331"/>
    </location>
</feature>
<feature type="region of interest" description="Disordered" evidence="4">
    <location>
        <begin position="79"/>
        <end position="127"/>
    </location>
</feature>
<dbReference type="Pfam" id="PF02207">
    <property type="entry name" value="zf-UBR"/>
    <property type="match status" value="1"/>
</dbReference>
<name>A0A427YJI2_9TREE</name>
<dbReference type="PANTHER" id="PTHR13513:SF9">
    <property type="entry name" value="E3 UBIQUITIN-PROTEIN LIGASE UBR7-RELATED"/>
    <property type="match status" value="1"/>
</dbReference>
<dbReference type="GO" id="GO:0005737">
    <property type="term" value="C:cytoplasm"/>
    <property type="evidence" value="ECO:0007669"/>
    <property type="project" value="TreeGrafter"/>
</dbReference>